<gene>
    <name evidence="1" type="ORF">CYLTODRAFT_419678</name>
</gene>
<dbReference type="STRING" id="1314674.A0A0D7BJC9"/>
<reference evidence="1 2" key="1">
    <citation type="journal article" date="2015" name="Fungal Genet. Biol.">
        <title>Evolution of novel wood decay mechanisms in Agaricales revealed by the genome sequences of Fistulina hepatica and Cylindrobasidium torrendii.</title>
        <authorList>
            <person name="Floudas D."/>
            <person name="Held B.W."/>
            <person name="Riley R."/>
            <person name="Nagy L.G."/>
            <person name="Koehler G."/>
            <person name="Ransdell A.S."/>
            <person name="Younus H."/>
            <person name="Chow J."/>
            <person name="Chiniquy J."/>
            <person name="Lipzen A."/>
            <person name="Tritt A."/>
            <person name="Sun H."/>
            <person name="Haridas S."/>
            <person name="LaButti K."/>
            <person name="Ohm R.A."/>
            <person name="Kues U."/>
            <person name="Blanchette R.A."/>
            <person name="Grigoriev I.V."/>
            <person name="Minto R.E."/>
            <person name="Hibbett D.S."/>
        </authorList>
    </citation>
    <scope>NUCLEOTIDE SEQUENCE [LARGE SCALE GENOMIC DNA]</scope>
    <source>
        <strain evidence="1 2">FP15055 ss-10</strain>
    </source>
</reference>
<dbReference type="Gene3D" id="1.20.1280.50">
    <property type="match status" value="1"/>
</dbReference>
<dbReference type="Proteomes" id="UP000054007">
    <property type="component" value="Unassembled WGS sequence"/>
</dbReference>
<dbReference type="InterPro" id="IPR036047">
    <property type="entry name" value="F-box-like_dom_sf"/>
</dbReference>
<dbReference type="EMBL" id="KN880466">
    <property type="protein sequence ID" value="KIY70587.1"/>
    <property type="molecule type" value="Genomic_DNA"/>
</dbReference>
<evidence type="ECO:0000313" key="1">
    <source>
        <dbReference type="EMBL" id="KIY70587.1"/>
    </source>
</evidence>
<sequence>MASPHQIWVESPVPKAVLDGAHDYLNSIFELSIGATRSQRTIELLKTADAPTDVEIATYREVVTVGSQALDYIEERLESIRAELEAALWARARVASNVEDAKSLSNPMRSLPDDIMFEIFQHCTPSWRSPLDNEDSFDSLDPRQAPWTLTQVCRRWRELACSFAPLWSYLRLDFRRHEGHITQEECAFKTALFLHRSRECDLDVSLCDRELSERGAETYLSQHDVLPYLVASAARWKRLRVDLTVPSLGALRECVCAQVDELRVHFWRAPRPPVTSTIFSNTPNVRTLRIEGGQGGTLAGQTPDVLAALPWDRIIEYEYSETMFSSFLGGSLFNTQGTAPHFLAALNYSNLQQLRIRLSAYVSSLGPGPATMQGEVCLPQLTHLTVHDGAGKVHRLPDVLAWLQMPNLTHLRLIYSHGCSIIALPIQWRAPPTALTDMYLEWSGYANSMDSENLKTFLRTTSNVQNLTIARSHSNYGLVRMLWQCLTIQAFDEVLLPRLQRMGVDMMFCIDDLMPLVLSRTQPVQGSAPHVKMDELTLQSSWMVREQLEGVDIRVLCARPRVYFGSSLFS</sequence>
<protein>
    <submittedName>
        <fullName evidence="1">Uncharacterized protein</fullName>
    </submittedName>
</protein>
<proteinExistence type="predicted"/>
<accession>A0A0D7BJC9</accession>
<evidence type="ECO:0000313" key="2">
    <source>
        <dbReference type="Proteomes" id="UP000054007"/>
    </source>
</evidence>
<organism evidence="1 2">
    <name type="scientific">Cylindrobasidium torrendii FP15055 ss-10</name>
    <dbReference type="NCBI Taxonomy" id="1314674"/>
    <lineage>
        <taxon>Eukaryota</taxon>
        <taxon>Fungi</taxon>
        <taxon>Dikarya</taxon>
        <taxon>Basidiomycota</taxon>
        <taxon>Agaricomycotina</taxon>
        <taxon>Agaricomycetes</taxon>
        <taxon>Agaricomycetidae</taxon>
        <taxon>Agaricales</taxon>
        <taxon>Marasmiineae</taxon>
        <taxon>Physalacriaceae</taxon>
        <taxon>Cylindrobasidium</taxon>
    </lineage>
</organism>
<dbReference type="SUPFAM" id="SSF81383">
    <property type="entry name" value="F-box domain"/>
    <property type="match status" value="1"/>
</dbReference>
<keyword evidence="2" id="KW-1185">Reference proteome</keyword>
<name>A0A0D7BJC9_9AGAR</name>
<dbReference type="OrthoDB" id="3365698at2759"/>
<dbReference type="AlphaFoldDB" id="A0A0D7BJC9"/>